<organism evidence="1 2">
    <name type="scientific">Odoribacter laneus YIT 12061</name>
    <dbReference type="NCBI Taxonomy" id="742817"/>
    <lineage>
        <taxon>Bacteria</taxon>
        <taxon>Pseudomonadati</taxon>
        <taxon>Bacteroidota</taxon>
        <taxon>Bacteroidia</taxon>
        <taxon>Bacteroidales</taxon>
        <taxon>Odoribacteraceae</taxon>
        <taxon>Odoribacter</taxon>
    </lineage>
</organism>
<protein>
    <submittedName>
        <fullName evidence="1">Uncharacterized protein</fullName>
    </submittedName>
</protein>
<evidence type="ECO:0000313" key="1">
    <source>
        <dbReference type="EMBL" id="EHP50857.1"/>
    </source>
</evidence>
<comment type="caution">
    <text evidence="1">The sequence shown here is derived from an EMBL/GenBank/DDBJ whole genome shotgun (WGS) entry which is preliminary data.</text>
</comment>
<proteinExistence type="predicted"/>
<accession>H1DE60</accession>
<dbReference type="PATRIC" id="fig|742817.3.peg.579"/>
<name>H1DE60_9BACT</name>
<dbReference type="Proteomes" id="UP000004892">
    <property type="component" value="Unassembled WGS sequence"/>
</dbReference>
<dbReference type="AlphaFoldDB" id="H1DE60"/>
<evidence type="ECO:0000313" key="2">
    <source>
        <dbReference type="Proteomes" id="UP000004892"/>
    </source>
</evidence>
<gene>
    <name evidence="1" type="ORF">HMPREF9449_00546</name>
</gene>
<dbReference type="STRING" id="742817.HMPREF9449_00546"/>
<keyword evidence="2" id="KW-1185">Reference proteome</keyword>
<dbReference type="GeneID" id="98068189"/>
<sequence length="539" mass="63708">MLYYQFRNYDEFKEIFAVEKRNNGAKVRKNKILLSHLKNADLLRYCRKRNDFTLLNIKDMAQLQQVAIDAVCSSGKQDDSLPHRVELIGRTYWSTQYRTDEARGICEDGDHGSIRYVNMERSRVFKMKSAKFLRAVMLETIVGKILSSSVVNWLCGDVFAKQWYTFTLGCTSGMELHVDNNFEAIYESFWCKGYFNSCMTDMDRHSFYLDSVKAKAAYLKDEEGKIVARAILFTEVTDQDNRRWRLLERQYTTGEDEMLKYMLVNKLIQEGYIDGYKIVGASCHEANAFVGIDGSSLFDRKFEIDCDLAMDDTLSYQDSFKWYDYEERKAYNYKHSADDYLLDTTDRNLNGDDDESEEAWDEYNQRYCTETQVCYMEGREIEVDVDDLEDFRYISSCGEYHHHDDTVFCDWCESYCLTGDSVYSEITEEYYCCEQCREDAENCHKEKYWHYSEYDKDWFEDADELTEIQIWNQQEKAYKSQTIHLNTIETLLEDGLIVCFDEEYYDSLDSRTGLPFNFSDNNINIYEEEHEYAAVEEAI</sequence>
<dbReference type="EMBL" id="ADMC01000005">
    <property type="protein sequence ID" value="EHP50857.1"/>
    <property type="molecule type" value="Genomic_DNA"/>
</dbReference>
<dbReference type="HOGENOM" id="CLU_524459_0_0_10"/>
<dbReference type="eggNOG" id="ENOG5033PT8">
    <property type="taxonomic scope" value="Bacteria"/>
</dbReference>
<reference evidence="1 2" key="1">
    <citation type="submission" date="2012-01" db="EMBL/GenBank/DDBJ databases">
        <title>The Genome Sequence of Odoribacter laneus YIT 12061.</title>
        <authorList>
            <consortium name="The Broad Institute Genome Sequencing Platform"/>
            <person name="Earl A."/>
            <person name="Ward D."/>
            <person name="Feldgarden M."/>
            <person name="Gevers D."/>
            <person name="Morotomi M."/>
            <person name="Young S.K."/>
            <person name="Zeng Q."/>
            <person name="Gargeya S."/>
            <person name="Fitzgerald M."/>
            <person name="Haas B."/>
            <person name="Abouelleil A."/>
            <person name="Alvarado L."/>
            <person name="Arachchi H.M."/>
            <person name="Berlin A."/>
            <person name="Chapman S.B."/>
            <person name="Gearin G."/>
            <person name="Goldberg J."/>
            <person name="Griggs A."/>
            <person name="Gujja S."/>
            <person name="Hansen M."/>
            <person name="Heiman D."/>
            <person name="Howarth C."/>
            <person name="Larimer J."/>
            <person name="Lui A."/>
            <person name="MacDonald P.J.P."/>
            <person name="McCowen C."/>
            <person name="Montmayeur A."/>
            <person name="Murphy C."/>
            <person name="Neiman D."/>
            <person name="Pearson M."/>
            <person name="Priest M."/>
            <person name="Roberts A."/>
            <person name="Saif S."/>
            <person name="Shea T."/>
            <person name="Sisk P."/>
            <person name="Stolte C."/>
            <person name="Sykes S."/>
            <person name="Wortman J."/>
            <person name="Nusbaum C."/>
            <person name="Birren B."/>
        </authorList>
    </citation>
    <scope>NUCLEOTIDE SEQUENCE [LARGE SCALE GENOMIC DNA]</scope>
    <source>
        <strain evidence="1 2">YIT 12061</strain>
    </source>
</reference>
<dbReference type="RefSeq" id="WP_009135700.1">
    <property type="nucleotide sequence ID" value="NZ_JH594596.1"/>
</dbReference>